<evidence type="ECO:0000313" key="4">
    <source>
        <dbReference type="EMBL" id="EFM13059.1"/>
    </source>
</evidence>
<sequence length="302" mass="33172">MANMDLDNERYNGFERFMFFLTPILFTIILLGVLLMLFNNDMRNKMLDVGNKVPYLADVLPDPQTADGEENVQMTAQKSMVKIDELRKQLNEKDATIAADKDKSAQADELIKSLQGEIEQLKQSNADEALNDEQYQGKINELAAMYAQMTPSKAAPILQSMSTDEAVLVIAAMSSENRSKVLEKMTPQKAADISMKLKDVVPAKDRQIAALQAQVNRQSSTTTAATQSQTLLDTAQLKQTFSGMDPKSAAELLLKMSDVSPSKVLRILNAVDDSARSSILAEMSSVNKGVTAQLVTKLMSGK</sequence>
<feature type="transmembrane region" description="Helical" evidence="2">
    <location>
        <begin position="17"/>
        <end position="38"/>
    </location>
</feature>
<dbReference type="InterPro" id="IPR038076">
    <property type="entry name" value="MgtE_N_sf"/>
</dbReference>
<dbReference type="OrthoDB" id="2381574at2"/>
<dbReference type="STRING" id="717606.PaecuDRAFT_0570"/>
<evidence type="ECO:0000256" key="1">
    <source>
        <dbReference type="SAM" id="Coils"/>
    </source>
</evidence>
<evidence type="ECO:0000259" key="3">
    <source>
        <dbReference type="Pfam" id="PF03448"/>
    </source>
</evidence>
<protein>
    <submittedName>
        <fullName evidence="4">MgtE intracellular region</fullName>
    </submittedName>
</protein>
<feature type="domain" description="Magnesium transporter MgtE intracellular" evidence="3">
    <location>
        <begin position="145"/>
        <end position="194"/>
    </location>
</feature>
<keyword evidence="2" id="KW-0472">Membrane</keyword>
<keyword evidence="1" id="KW-0175">Coiled coil</keyword>
<name>E0I445_9BACL</name>
<dbReference type="Pfam" id="PF03448">
    <property type="entry name" value="MgtE_N"/>
    <property type="match status" value="1"/>
</dbReference>
<dbReference type="EMBL" id="AEDD01000001">
    <property type="protein sequence ID" value="EFM13059.1"/>
    <property type="molecule type" value="Genomic_DNA"/>
</dbReference>
<dbReference type="Proteomes" id="UP000005387">
    <property type="component" value="Unassembled WGS sequence"/>
</dbReference>
<accession>E0I445</accession>
<reference evidence="4 5" key="1">
    <citation type="submission" date="2010-07" db="EMBL/GenBank/DDBJ databases">
        <title>The draft genome of Paenibacillus curdlanolyticus YK9.</title>
        <authorList>
            <consortium name="US DOE Joint Genome Institute (JGI-PGF)"/>
            <person name="Lucas S."/>
            <person name="Copeland A."/>
            <person name="Lapidus A."/>
            <person name="Cheng J.-F."/>
            <person name="Bruce D."/>
            <person name="Goodwin L."/>
            <person name="Pitluck S."/>
            <person name="Land M.L."/>
            <person name="Hauser L."/>
            <person name="Chang Y.-J."/>
            <person name="Jeffries C."/>
            <person name="Anderson I.J."/>
            <person name="Johnson E."/>
            <person name="Loganathan U."/>
            <person name="Mulhopadhyay B."/>
            <person name="Kyrpides N."/>
            <person name="Woyke T.J."/>
        </authorList>
    </citation>
    <scope>NUCLEOTIDE SEQUENCE [LARGE SCALE GENOMIC DNA]</scope>
    <source>
        <strain evidence="4 5">YK9</strain>
    </source>
</reference>
<organism evidence="4 5">
    <name type="scientific">Paenibacillus curdlanolyticus YK9</name>
    <dbReference type="NCBI Taxonomy" id="717606"/>
    <lineage>
        <taxon>Bacteria</taxon>
        <taxon>Bacillati</taxon>
        <taxon>Bacillota</taxon>
        <taxon>Bacilli</taxon>
        <taxon>Bacillales</taxon>
        <taxon>Paenibacillaceae</taxon>
        <taxon>Paenibacillus</taxon>
    </lineage>
</organism>
<proteinExistence type="predicted"/>
<dbReference type="AlphaFoldDB" id="E0I445"/>
<dbReference type="SUPFAM" id="SSF158791">
    <property type="entry name" value="MgtE N-terminal domain-like"/>
    <property type="match status" value="1"/>
</dbReference>
<keyword evidence="5" id="KW-1185">Reference proteome</keyword>
<keyword evidence="2" id="KW-1133">Transmembrane helix</keyword>
<dbReference type="eggNOG" id="COG3334">
    <property type="taxonomic scope" value="Bacteria"/>
</dbReference>
<evidence type="ECO:0000256" key="2">
    <source>
        <dbReference type="SAM" id="Phobius"/>
    </source>
</evidence>
<dbReference type="InterPro" id="IPR006668">
    <property type="entry name" value="Mg_transptr_MgtE_intracell_dom"/>
</dbReference>
<keyword evidence="2" id="KW-0812">Transmembrane</keyword>
<feature type="coiled-coil region" evidence="1">
    <location>
        <begin position="83"/>
        <end position="131"/>
    </location>
</feature>
<gene>
    <name evidence="4" type="ORF">PaecuDRAFT_0570</name>
</gene>
<evidence type="ECO:0000313" key="5">
    <source>
        <dbReference type="Proteomes" id="UP000005387"/>
    </source>
</evidence>
<dbReference type="Gene3D" id="1.25.60.10">
    <property type="entry name" value="MgtE N-terminal domain-like"/>
    <property type="match status" value="1"/>
</dbReference>